<reference evidence="1 2" key="1">
    <citation type="submission" date="2007-08" db="EMBL/GenBank/DDBJ databases">
        <authorList>
            <person name="Fulton L."/>
            <person name="Clifton S."/>
            <person name="Fulton B."/>
            <person name="Xu J."/>
            <person name="Minx P."/>
            <person name="Pepin K.H."/>
            <person name="Johnson M."/>
            <person name="Thiruvilangam P."/>
            <person name="Bhonagiri V."/>
            <person name="Nash W.E."/>
            <person name="Mardis E.R."/>
            <person name="Wilson R.K."/>
        </authorList>
    </citation>
    <scope>NUCLEOTIDE SEQUENCE [LARGE SCALE GENOMIC DNA]</scope>
    <source>
        <strain evidence="2">ATCC BAA-613 / DSM 15670 / CCUG 46953 / JCM 12243 / WAL 16351</strain>
    </source>
</reference>
<dbReference type="Proteomes" id="UP000005396">
    <property type="component" value="Unassembled WGS sequence"/>
</dbReference>
<sequence length="121" mass="14228">MSKGRLLQGRVGFMRIEALKYQTDKKEDIIIFVDYNEVYSEGYHVQWSIADIAYRRPPSRNYIFLSDTYRDDSEYYILSPEEKTAYALKRQKEFAGEVKLKEALVSAWNIIRPDTDSILGM</sequence>
<dbReference type="HOGENOM" id="CLU_2192419_0_0_9"/>
<comment type="caution">
    <text evidence="1">The sequence shown here is derived from an EMBL/GenBank/DDBJ whole genome shotgun (WGS) entry which is preliminary data.</text>
</comment>
<reference evidence="1 2" key="2">
    <citation type="submission" date="2007-09" db="EMBL/GenBank/DDBJ databases">
        <title>Draft genome sequence of Clostridium bolteae (ATCC BAA-613).</title>
        <authorList>
            <person name="Sudarsanam P."/>
            <person name="Ley R."/>
            <person name="Guruge J."/>
            <person name="Turnbaugh P.J."/>
            <person name="Mahowald M."/>
            <person name="Liep D."/>
            <person name="Gordon J."/>
        </authorList>
    </citation>
    <scope>NUCLEOTIDE SEQUENCE [LARGE SCALE GENOMIC DNA]</scope>
    <source>
        <strain evidence="2">ATCC BAA-613 / DSM 15670 / CCUG 46953 / JCM 12243 / WAL 16351</strain>
    </source>
</reference>
<accession>A8S5U8</accession>
<dbReference type="AlphaFoldDB" id="A8S5U8"/>
<name>A8S5U8_ENTBW</name>
<dbReference type="eggNOG" id="ENOG5030FPI">
    <property type="taxonomic scope" value="Bacteria"/>
</dbReference>
<protein>
    <submittedName>
        <fullName evidence="1">Uncharacterized protein</fullName>
    </submittedName>
</protein>
<dbReference type="EMBL" id="ABCC02000078">
    <property type="protein sequence ID" value="EDP12406.1"/>
    <property type="molecule type" value="Genomic_DNA"/>
</dbReference>
<evidence type="ECO:0000313" key="1">
    <source>
        <dbReference type="EMBL" id="EDP12406.1"/>
    </source>
</evidence>
<dbReference type="PaxDb" id="411902-CLOBOL_07323"/>
<gene>
    <name evidence="1" type="ORF">CLOBOL_07323</name>
</gene>
<organism evidence="1 2">
    <name type="scientific">Enterocloster bolteae (strain ATCC BAA-613 / DSM 15670 / CCUG 46953 / JCM 12243 / WAL 16351)</name>
    <name type="common">Clostridium bolteae</name>
    <dbReference type="NCBI Taxonomy" id="411902"/>
    <lineage>
        <taxon>Bacteria</taxon>
        <taxon>Bacillati</taxon>
        <taxon>Bacillota</taxon>
        <taxon>Clostridia</taxon>
        <taxon>Lachnospirales</taxon>
        <taxon>Lachnospiraceae</taxon>
        <taxon>Enterocloster</taxon>
    </lineage>
</organism>
<evidence type="ECO:0000313" key="2">
    <source>
        <dbReference type="Proteomes" id="UP000005396"/>
    </source>
</evidence>
<proteinExistence type="predicted"/>